<dbReference type="PANTHER" id="PTHR13572:SF4">
    <property type="entry name" value="RE57134P"/>
    <property type="match status" value="1"/>
</dbReference>
<dbReference type="EMBL" id="CP018477">
    <property type="protein sequence ID" value="ASV74197.1"/>
    <property type="molecule type" value="Genomic_DNA"/>
</dbReference>
<reference evidence="8 9" key="1">
    <citation type="journal article" name="Front. Microbiol.">
        <title>Sugar Metabolism of the First Thermophilic Planctomycete Thermogutta terrifontis: Comparative Genomic and Transcriptomic Approaches.</title>
        <authorList>
            <person name="Elcheninov A.G."/>
            <person name="Menzel P."/>
            <person name="Gudbergsdottir S.R."/>
            <person name="Slesarev A.I."/>
            <person name="Kadnikov V.V."/>
            <person name="Krogh A."/>
            <person name="Bonch-Osmolovskaya E.A."/>
            <person name="Peng X."/>
            <person name="Kublanov I.V."/>
        </authorList>
    </citation>
    <scope>NUCLEOTIDE SEQUENCE [LARGE SCALE GENOMIC DNA]</scope>
    <source>
        <strain evidence="8 9">R1</strain>
    </source>
</reference>
<dbReference type="Proteomes" id="UP000215086">
    <property type="component" value="Chromosome"/>
</dbReference>
<dbReference type="RefSeq" id="WP_095414586.1">
    <property type="nucleotide sequence ID" value="NZ_CP018477.1"/>
</dbReference>
<sequence>MSTRRDFLRQMGTLGTLALGGKSLASLYGAEAPAVSSREIPRHVLAFYYPWYGNPAATGGSGRWSHWRDVDENVKTIGSSTHYPELGPYDSHDPKIIRQHCQWAKEAGLTGWIASWWGHRSFEDQAVPRILDISAEHGLAVTIYYETIPGQPKTPENAAKDIVRLLEKYAAHPAWLQVKGKPVVFIYGRAVGEIGVAAWAEVIQMVNKSFSRGAIFQGDQFSPKAAEVFDGLHTYSTAGHLRGKSLEQVKAWCEETFPRWVKLARDAGRISSLTVIPGYDDTKIRKPGLKVERYDGQSYTVQWEAAIAADPDWVLITSWNEWHEGSEIEPSVEDGRKYLELTRQMTARFVKPV</sequence>
<evidence type="ECO:0000256" key="5">
    <source>
        <dbReference type="ARBA" id="ARBA00022989"/>
    </source>
</evidence>
<protein>
    <submittedName>
        <fullName evidence="8">Endo-alpha-mannosidase</fullName>
    </submittedName>
</protein>
<accession>A0A286RE26</accession>
<name>A0A286RE26_9BACT</name>
<dbReference type="PROSITE" id="PS51318">
    <property type="entry name" value="TAT"/>
    <property type="match status" value="1"/>
</dbReference>
<dbReference type="InterPro" id="IPR026071">
    <property type="entry name" value="Glyco_Hydrolase_99"/>
</dbReference>
<keyword evidence="5" id="KW-1133">Transmembrane helix</keyword>
<dbReference type="InterPro" id="IPR006311">
    <property type="entry name" value="TAT_signal"/>
</dbReference>
<keyword evidence="6" id="KW-0333">Golgi apparatus</keyword>
<evidence type="ECO:0000256" key="6">
    <source>
        <dbReference type="ARBA" id="ARBA00023034"/>
    </source>
</evidence>
<evidence type="ECO:0000313" key="8">
    <source>
        <dbReference type="EMBL" id="ASV74197.1"/>
    </source>
</evidence>
<keyword evidence="4" id="KW-0735">Signal-anchor</keyword>
<organism evidence="8 9">
    <name type="scientific">Thermogutta terrifontis</name>
    <dbReference type="NCBI Taxonomy" id="1331910"/>
    <lineage>
        <taxon>Bacteria</taxon>
        <taxon>Pseudomonadati</taxon>
        <taxon>Planctomycetota</taxon>
        <taxon>Planctomycetia</taxon>
        <taxon>Pirellulales</taxon>
        <taxon>Thermoguttaceae</taxon>
        <taxon>Thermogutta</taxon>
    </lineage>
</organism>
<dbReference type="KEGG" id="ttf:THTE_1595"/>
<evidence type="ECO:0000256" key="3">
    <source>
        <dbReference type="ARBA" id="ARBA00022801"/>
    </source>
</evidence>
<dbReference type="Pfam" id="PF16317">
    <property type="entry name" value="Glyco_hydro_99"/>
    <property type="match status" value="1"/>
</dbReference>
<dbReference type="OrthoDB" id="9816564at2"/>
<proteinExistence type="predicted"/>
<evidence type="ECO:0000256" key="2">
    <source>
        <dbReference type="ARBA" id="ARBA00022692"/>
    </source>
</evidence>
<evidence type="ECO:0000313" key="9">
    <source>
        <dbReference type="Proteomes" id="UP000215086"/>
    </source>
</evidence>
<dbReference type="AlphaFoldDB" id="A0A286RE26"/>
<keyword evidence="2" id="KW-0812">Transmembrane</keyword>
<dbReference type="Gene3D" id="3.20.20.80">
    <property type="entry name" value="Glycosidases"/>
    <property type="match status" value="1"/>
</dbReference>
<comment type="subcellular location">
    <subcellularLocation>
        <location evidence="1">Golgi apparatus membrane</location>
        <topology evidence="1">Single-pass type II membrane protein</topology>
    </subcellularLocation>
</comment>
<gene>
    <name evidence="8" type="ORF">THTE_1595</name>
</gene>
<evidence type="ECO:0000256" key="4">
    <source>
        <dbReference type="ARBA" id="ARBA00022968"/>
    </source>
</evidence>
<dbReference type="PANTHER" id="PTHR13572">
    <property type="entry name" value="ENDO-ALPHA-1,2-MANNOSIDASE"/>
    <property type="match status" value="1"/>
</dbReference>
<dbReference type="GO" id="GO:0004559">
    <property type="term" value="F:alpha-mannosidase activity"/>
    <property type="evidence" value="ECO:0007669"/>
    <property type="project" value="TreeGrafter"/>
</dbReference>
<evidence type="ECO:0000256" key="7">
    <source>
        <dbReference type="ARBA" id="ARBA00023136"/>
    </source>
</evidence>
<evidence type="ECO:0000256" key="1">
    <source>
        <dbReference type="ARBA" id="ARBA00004323"/>
    </source>
</evidence>
<keyword evidence="7" id="KW-0472">Membrane</keyword>
<keyword evidence="3" id="KW-0378">Hydrolase</keyword>
<keyword evidence="9" id="KW-1185">Reference proteome</keyword>